<dbReference type="OrthoDB" id="1689567at2759"/>
<accession>A0A3S5CP93</accession>
<dbReference type="Proteomes" id="UP000784294">
    <property type="component" value="Unassembled WGS sequence"/>
</dbReference>
<dbReference type="EMBL" id="CAAALY010253986">
    <property type="protein sequence ID" value="VEL37097.1"/>
    <property type="molecule type" value="Genomic_DNA"/>
</dbReference>
<dbReference type="GO" id="GO:0016020">
    <property type="term" value="C:membrane"/>
    <property type="evidence" value="ECO:0007669"/>
    <property type="project" value="InterPro"/>
</dbReference>
<evidence type="ECO:0000313" key="3">
    <source>
        <dbReference type="Proteomes" id="UP000784294"/>
    </source>
</evidence>
<dbReference type="Pfam" id="PF02714">
    <property type="entry name" value="RSN1_7TM"/>
    <property type="match status" value="1"/>
</dbReference>
<organism evidence="2 3">
    <name type="scientific">Protopolystoma xenopodis</name>
    <dbReference type="NCBI Taxonomy" id="117903"/>
    <lineage>
        <taxon>Eukaryota</taxon>
        <taxon>Metazoa</taxon>
        <taxon>Spiralia</taxon>
        <taxon>Lophotrochozoa</taxon>
        <taxon>Platyhelminthes</taxon>
        <taxon>Monogenea</taxon>
        <taxon>Polyopisthocotylea</taxon>
        <taxon>Polystomatidea</taxon>
        <taxon>Polystomatidae</taxon>
        <taxon>Protopolystoma</taxon>
    </lineage>
</organism>
<gene>
    <name evidence="2" type="ORF">PXEA_LOCUS30537</name>
</gene>
<dbReference type="InterPro" id="IPR003864">
    <property type="entry name" value="CSC1/OSCA1-like_7TM"/>
</dbReference>
<protein>
    <recommendedName>
        <fullName evidence="1">CSC1/OSCA1-like 7TM region domain-containing protein</fullName>
    </recommendedName>
</protein>
<proteinExistence type="predicted"/>
<evidence type="ECO:0000259" key="1">
    <source>
        <dbReference type="Pfam" id="PF02714"/>
    </source>
</evidence>
<name>A0A3S5CP93_9PLAT</name>
<sequence>MSSRLPAFFQWLFPISDLDGRVGNSTNSTNPLSNTSAINSSFIEKAVLFVNGEAELAASGLTPLFRWECVFMPENGAFFVNYVITSAFIGTASTLVRLPQLLHYIFRLMSARSEAETVRARQVMSVYALLLPRASF</sequence>
<evidence type="ECO:0000313" key="2">
    <source>
        <dbReference type="EMBL" id="VEL37097.1"/>
    </source>
</evidence>
<reference evidence="2" key="1">
    <citation type="submission" date="2018-11" db="EMBL/GenBank/DDBJ databases">
        <authorList>
            <consortium name="Pathogen Informatics"/>
        </authorList>
    </citation>
    <scope>NUCLEOTIDE SEQUENCE</scope>
</reference>
<comment type="caution">
    <text evidence="2">The sequence shown here is derived from an EMBL/GenBank/DDBJ whole genome shotgun (WGS) entry which is preliminary data.</text>
</comment>
<keyword evidence="3" id="KW-1185">Reference proteome</keyword>
<feature type="domain" description="CSC1/OSCA1-like 7TM region" evidence="1">
    <location>
        <begin position="64"/>
        <end position="122"/>
    </location>
</feature>
<dbReference type="AlphaFoldDB" id="A0A3S5CP93"/>